<organism evidence="4 5">
    <name type="scientific">Symbiobacterium terraclitae</name>
    <dbReference type="NCBI Taxonomy" id="557451"/>
    <lineage>
        <taxon>Bacteria</taxon>
        <taxon>Bacillati</taxon>
        <taxon>Bacillota</taxon>
        <taxon>Clostridia</taxon>
        <taxon>Eubacteriales</taxon>
        <taxon>Symbiobacteriaceae</taxon>
        <taxon>Symbiobacterium</taxon>
    </lineage>
</organism>
<name>A0ABS4JVV2_9FIRM</name>
<dbReference type="SUPFAM" id="SSF89963">
    <property type="entry name" value="YajQ-like"/>
    <property type="match status" value="2"/>
</dbReference>
<comment type="caution">
    <text evidence="4">The sequence shown here is derived from an EMBL/GenBank/DDBJ whole genome shotgun (WGS) entry which is preliminary data.</text>
</comment>
<dbReference type="PANTHER" id="PTHR30476">
    <property type="entry name" value="UPF0234 PROTEIN YAJQ"/>
    <property type="match status" value="1"/>
</dbReference>
<protein>
    <recommendedName>
        <fullName evidence="3">Nucleotide-binding protein J2Z79_003097</fullName>
    </recommendedName>
</protein>
<proteinExistence type="inferred from homology"/>
<dbReference type="EMBL" id="JAGGLG010000032">
    <property type="protein sequence ID" value="MBP2019655.1"/>
    <property type="molecule type" value="Genomic_DNA"/>
</dbReference>
<dbReference type="Pfam" id="PF04461">
    <property type="entry name" value="YajQ"/>
    <property type="match status" value="1"/>
</dbReference>
<dbReference type="NCBIfam" id="NF003819">
    <property type="entry name" value="PRK05412.1"/>
    <property type="match status" value="1"/>
</dbReference>
<sequence length="164" mass="18368">MADFSFDVVSRVNMAEVVNAVDQTRREMQARFDFRGSSASVSLDEKRGEITVIGDDEMKLKNVIDILQTKLVKRGVGLKALEYGRVEDAAGGTVRQVITLRQGIPQEKAKQMTAAIRESKLKVKAEIRGDEIRVSGPKKDDLQAVIQLLRAKDFGLELQFVNYR</sequence>
<reference evidence="4 5" key="1">
    <citation type="submission" date="2021-03" db="EMBL/GenBank/DDBJ databases">
        <title>Genomic Encyclopedia of Type Strains, Phase IV (KMG-IV): sequencing the most valuable type-strain genomes for metagenomic binning, comparative biology and taxonomic classification.</title>
        <authorList>
            <person name="Goeker M."/>
        </authorList>
    </citation>
    <scope>NUCLEOTIDE SEQUENCE [LARGE SCALE GENOMIC DNA]</scope>
    <source>
        <strain evidence="4 5">DSM 27138</strain>
    </source>
</reference>
<dbReference type="Gene3D" id="3.30.70.860">
    <property type="match status" value="1"/>
</dbReference>
<dbReference type="PANTHER" id="PTHR30476:SF0">
    <property type="entry name" value="UPF0234 PROTEIN YAJQ"/>
    <property type="match status" value="1"/>
</dbReference>
<evidence type="ECO:0000313" key="4">
    <source>
        <dbReference type="EMBL" id="MBP2019655.1"/>
    </source>
</evidence>
<dbReference type="Proteomes" id="UP001519289">
    <property type="component" value="Unassembled WGS sequence"/>
</dbReference>
<gene>
    <name evidence="4" type="ORF">J2Z79_003097</name>
</gene>
<dbReference type="InterPro" id="IPR036183">
    <property type="entry name" value="YajQ-like_sf"/>
</dbReference>
<comment type="similarity">
    <text evidence="2 3">Belongs to the YajQ family.</text>
</comment>
<dbReference type="RefSeq" id="WP_342589511.1">
    <property type="nucleotide sequence ID" value="NZ_JAGGLG010000032.1"/>
</dbReference>
<evidence type="ECO:0000313" key="5">
    <source>
        <dbReference type="Proteomes" id="UP001519289"/>
    </source>
</evidence>
<evidence type="ECO:0000256" key="3">
    <source>
        <dbReference type="HAMAP-Rule" id="MF_00632"/>
    </source>
</evidence>
<dbReference type="InterPro" id="IPR035571">
    <property type="entry name" value="UPF0234-like_C"/>
</dbReference>
<keyword evidence="1 3" id="KW-0547">Nucleotide-binding</keyword>
<dbReference type="InterPro" id="IPR035570">
    <property type="entry name" value="UPF0234_N"/>
</dbReference>
<evidence type="ECO:0000256" key="2">
    <source>
        <dbReference type="ARBA" id="ARBA00093450"/>
    </source>
</evidence>
<dbReference type="CDD" id="cd11740">
    <property type="entry name" value="YajQ_like"/>
    <property type="match status" value="1"/>
</dbReference>
<dbReference type="HAMAP" id="MF_00632">
    <property type="entry name" value="UPF0234"/>
    <property type="match status" value="1"/>
</dbReference>
<accession>A0ABS4JVV2</accession>
<keyword evidence="5" id="KW-1185">Reference proteome</keyword>
<dbReference type="InterPro" id="IPR007551">
    <property type="entry name" value="YajQ/Smlt4090-like"/>
</dbReference>
<dbReference type="Gene3D" id="3.30.70.990">
    <property type="entry name" value="YajQ-like, domain 2"/>
    <property type="match status" value="1"/>
</dbReference>
<evidence type="ECO:0000256" key="1">
    <source>
        <dbReference type="ARBA" id="ARBA00022741"/>
    </source>
</evidence>
<comment type="function">
    <text evidence="3">Nucleotide-binding protein.</text>
</comment>